<evidence type="ECO:0000256" key="8">
    <source>
        <dbReference type="PROSITE-ProRule" id="PRU00169"/>
    </source>
</evidence>
<dbReference type="Pfam" id="PF00072">
    <property type="entry name" value="Response_reg"/>
    <property type="match status" value="1"/>
</dbReference>
<evidence type="ECO:0000256" key="1">
    <source>
        <dbReference type="ARBA" id="ARBA00018672"/>
    </source>
</evidence>
<comment type="function">
    <text evidence="7">May play the central regulatory role in sporulation. It may be an element of the effector pathway responsible for the activation of sporulation genes in response to nutritional stress. Spo0A may act in concert with spo0H (a sigma factor) to control the expression of some genes that are critical to the sporulation process.</text>
</comment>
<feature type="domain" description="Response regulatory" evidence="9">
    <location>
        <begin position="2"/>
        <end position="114"/>
    </location>
</feature>
<dbReference type="Gene3D" id="3.40.50.2300">
    <property type="match status" value="1"/>
</dbReference>
<dbReference type="KEGG" id="vpy:HZI73_04885"/>
<dbReference type="GO" id="GO:0032993">
    <property type="term" value="C:protein-DNA complex"/>
    <property type="evidence" value="ECO:0007669"/>
    <property type="project" value="TreeGrafter"/>
</dbReference>
<keyword evidence="2 8" id="KW-0597">Phosphoprotein</keyword>
<evidence type="ECO:0000313" key="10">
    <source>
        <dbReference type="EMBL" id="QUI25599.1"/>
    </source>
</evidence>
<dbReference type="SMART" id="SM00448">
    <property type="entry name" value="REC"/>
    <property type="match status" value="1"/>
</dbReference>
<dbReference type="GO" id="GO:0000156">
    <property type="term" value="F:phosphorelay response regulator activity"/>
    <property type="evidence" value="ECO:0007669"/>
    <property type="project" value="TreeGrafter"/>
</dbReference>
<dbReference type="PROSITE" id="PS50110">
    <property type="entry name" value="RESPONSE_REGULATORY"/>
    <property type="match status" value="1"/>
</dbReference>
<sequence>MNVLIIEDDKKLLMTYKRIVENSFYVQVASNLMDARKIMKSESFDVVLLDIMLPDGKGYRLIPTIKKKPETMVIVVSALEEQTTRRMAYEMGADDYMIKPITLFELEYKLKAISKRRKSEHLIIQMGDLILDLGNLTLSTAHSMIAIQHSQGIVLKMLFDKYKENSILHKNEINNLEVVQKSDNFRIHTLMSRLRKTIEELESDKVFIENVYGKGYRLVVMK</sequence>
<keyword evidence="6" id="KW-0804">Transcription</keyword>
<dbReference type="PANTHER" id="PTHR48111">
    <property type="entry name" value="REGULATOR OF RPOS"/>
    <property type="match status" value="1"/>
</dbReference>
<dbReference type="GO" id="GO:0000976">
    <property type="term" value="F:transcription cis-regulatory region binding"/>
    <property type="evidence" value="ECO:0007669"/>
    <property type="project" value="TreeGrafter"/>
</dbReference>
<evidence type="ECO:0000256" key="4">
    <source>
        <dbReference type="ARBA" id="ARBA00023015"/>
    </source>
</evidence>
<keyword evidence="3" id="KW-0902">Two-component regulatory system</keyword>
<keyword evidence="11" id="KW-1185">Reference proteome</keyword>
<protein>
    <recommendedName>
        <fullName evidence="1">Stage 0 sporulation protein A homolog</fullName>
    </recommendedName>
</protein>
<dbReference type="InterPro" id="IPR016032">
    <property type="entry name" value="Sig_transdc_resp-reg_C-effctor"/>
</dbReference>
<evidence type="ECO:0000256" key="5">
    <source>
        <dbReference type="ARBA" id="ARBA00023125"/>
    </source>
</evidence>
<organism evidence="10 11">
    <name type="scientific">Vallitalea pronyensis</name>
    <dbReference type="NCBI Taxonomy" id="1348613"/>
    <lineage>
        <taxon>Bacteria</taxon>
        <taxon>Bacillati</taxon>
        <taxon>Bacillota</taxon>
        <taxon>Clostridia</taxon>
        <taxon>Lachnospirales</taxon>
        <taxon>Vallitaleaceae</taxon>
        <taxon>Vallitalea</taxon>
    </lineage>
</organism>
<keyword evidence="4" id="KW-0805">Transcription regulation</keyword>
<dbReference type="PANTHER" id="PTHR48111:SF40">
    <property type="entry name" value="PHOSPHATE REGULON TRANSCRIPTIONAL REGULATORY PROTEIN PHOB"/>
    <property type="match status" value="1"/>
</dbReference>
<dbReference type="AlphaFoldDB" id="A0A8J8MQ41"/>
<evidence type="ECO:0000256" key="6">
    <source>
        <dbReference type="ARBA" id="ARBA00023163"/>
    </source>
</evidence>
<proteinExistence type="predicted"/>
<dbReference type="EMBL" id="CP058649">
    <property type="protein sequence ID" value="QUI25599.1"/>
    <property type="molecule type" value="Genomic_DNA"/>
</dbReference>
<dbReference type="Gene3D" id="1.10.10.10">
    <property type="entry name" value="Winged helix-like DNA-binding domain superfamily/Winged helix DNA-binding domain"/>
    <property type="match status" value="1"/>
</dbReference>
<dbReference type="GO" id="GO:0006355">
    <property type="term" value="P:regulation of DNA-templated transcription"/>
    <property type="evidence" value="ECO:0007669"/>
    <property type="project" value="InterPro"/>
</dbReference>
<dbReference type="InterPro" id="IPR001789">
    <property type="entry name" value="Sig_transdc_resp-reg_receiver"/>
</dbReference>
<feature type="modified residue" description="4-aspartylphosphate" evidence="8">
    <location>
        <position position="50"/>
    </location>
</feature>
<evidence type="ECO:0000256" key="3">
    <source>
        <dbReference type="ARBA" id="ARBA00023012"/>
    </source>
</evidence>
<dbReference type="InterPro" id="IPR039420">
    <property type="entry name" value="WalR-like"/>
</dbReference>
<evidence type="ECO:0000313" key="11">
    <source>
        <dbReference type="Proteomes" id="UP000683246"/>
    </source>
</evidence>
<accession>A0A8J8MQ41</accession>
<dbReference type="SUPFAM" id="SSF46894">
    <property type="entry name" value="C-terminal effector domain of the bipartite response regulators"/>
    <property type="match status" value="1"/>
</dbReference>
<dbReference type="GO" id="GO:0005829">
    <property type="term" value="C:cytosol"/>
    <property type="evidence" value="ECO:0007669"/>
    <property type="project" value="TreeGrafter"/>
</dbReference>
<dbReference type="InterPro" id="IPR036388">
    <property type="entry name" value="WH-like_DNA-bd_sf"/>
</dbReference>
<dbReference type="Proteomes" id="UP000683246">
    <property type="component" value="Chromosome"/>
</dbReference>
<name>A0A8J8MQ41_9FIRM</name>
<evidence type="ECO:0000256" key="7">
    <source>
        <dbReference type="ARBA" id="ARBA00024867"/>
    </source>
</evidence>
<gene>
    <name evidence="10" type="ORF">HZI73_04885</name>
</gene>
<keyword evidence="5" id="KW-0238">DNA-binding</keyword>
<dbReference type="SUPFAM" id="SSF52172">
    <property type="entry name" value="CheY-like"/>
    <property type="match status" value="1"/>
</dbReference>
<dbReference type="RefSeq" id="WP_212698698.1">
    <property type="nucleotide sequence ID" value="NZ_CP058649.1"/>
</dbReference>
<evidence type="ECO:0000259" key="9">
    <source>
        <dbReference type="PROSITE" id="PS50110"/>
    </source>
</evidence>
<dbReference type="InterPro" id="IPR011006">
    <property type="entry name" value="CheY-like_superfamily"/>
</dbReference>
<reference evidence="10" key="1">
    <citation type="submission" date="2020-07" db="EMBL/GenBank/DDBJ databases">
        <title>Vallitalea pronyensis genome.</title>
        <authorList>
            <person name="Postec A."/>
        </authorList>
    </citation>
    <scope>NUCLEOTIDE SEQUENCE</scope>
    <source>
        <strain evidence="10">FatNI3</strain>
    </source>
</reference>
<evidence type="ECO:0000256" key="2">
    <source>
        <dbReference type="ARBA" id="ARBA00022553"/>
    </source>
</evidence>
<dbReference type="CDD" id="cd00156">
    <property type="entry name" value="REC"/>
    <property type="match status" value="1"/>
</dbReference>